<evidence type="ECO:0000256" key="3">
    <source>
        <dbReference type="PROSITE-ProRule" id="PRU00023"/>
    </source>
</evidence>
<dbReference type="Gene3D" id="1.25.40.20">
    <property type="entry name" value="Ankyrin repeat-containing domain"/>
    <property type="match status" value="1"/>
</dbReference>
<dbReference type="InterPro" id="IPR002110">
    <property type="entry name" value="Ankyrin_rpt"/>
</dbReference>
<proteinExistence type="predicted"/>
<dbReference type="EMBL" id="MRDE01000083">
    <property type="protein sequence ID" value="OMH23007.1"/>
    <property type="molecule type" value="Genomic_DNA"/>
</dbReference>
<dbReference type="PROSITE" id="PS50088">
    <property type="entry name" value="ANK_REPEAT"/>
    <property type="match status" value="2"/>
</dbReference>
<dbReference type="SMART" id="SM00248">
    <property type="entry name" value="ANK"/>
    <property type="match status" value="2"/>
</dbReference>
<protein>
    <submittedName>
        <fullName evidence="4">Uncharacterized protein</fullName>
    </submittedName>
</protein>
<dbReference type="InterPro" id="IPR036770">
    <property type="entry name" value="Ankyrin_rpt-contain_sf"/>
</dbReference>
<evidence type="ECO:0000256" key="2">
    <source>
        <dbReference type="ARBA" id="ARBA00023043"/>
    </source>
</evidence>
<comment type="caution">
    <text evidence="4">The sequence shown here is derived from an EMBL/GenBank/DDBJ whole genome shotgun (WGS) entry which is preliminary data.</text>
</comment>
<evidence type="ECO:0000256" key="1">
    <source>
        <dbReference type="ARBA" id="ARBA00022737"/>
    </source>
</evidence>
<sequence>MFDLARDGGTERLTAFVDAGLPVNLTNAKGDTLLILAAYHQQADTVAALLGRGAETERVNDMGQTALAAAVFRQNETIVRALLAAGADPEGGRQTPVSVAEYFQLPAMTQLLRAGGDAG</sequence>
<dbReference type="OrthoDB" id="306540at2"/>
<dbReference type="STRING" id="554083.BKD30_14910"/>
<dbReference type="PROSITE" id="PS50297">
    <property type="entry name" value="ANK_REP_REGION"/>
    <property type="match status" value="1"/>
</dbReference>
<dbReference type="Pfam" id="PF12796">
    <property type="entry name" value="Ank_2"/>
    <property type="match status" value="1"/>
</dbReference>
<dbReference type="SUPFAM" id="SSF48403">
    <property type="entry name" value="Ankyrin repeat"/>
    <property type="match status" value="1"/>
</dbReference>
<evidence type="ECO:0000313" key="4">
    <source>
        <dbReference type="EMBL" id="OMH23007.1"/>
    </source>
</evidence>
<reference evidence="4 5" key="1">
    <citation type="submission" date="2016-12" db="EMBL/GenBank/DDBJ databases">
        <title>Draft genome of Tersicoccus phoenicis 1P05MA.</title>
        <authorList>
            <person name="Nakajima Y."/>
            <person name="Yoshizawa S."/>
            <person name="Nakamura K."/>
            <person name="Ogura Y."/>
            <person name="Hayashi T."/>
            <person name="Kogure K."/>
        </authorList>
    </citation>
    <scope>NUCLEOTIDE SEQUENCE [LARGE SCALE GENOMIC DNA]</scope>
    <source>
        <strain evidence="4 5">1p05MA</strain>
    </source>
</reference>
<feature type="repeat" description="ANK" evidence="3">
    <location>
        <begin position="29"/>
        <end position="61"/>
    </location>
</feature>
<keyword evidence="1" id="KW-0677">Repeat</keyword>
<dbReference type="AlphaFoldDB" id="A0A1R1L637"/>
<gene>
    <name evidence="4" type="ORF">BKD30_14910</name>
</gene>
<evidence type="ECO:0000313" key="5">
    <source>
        <dbReference type="Proteomes" id="UP000187085"/>
    </source>
</evidence>
<keyword evidence="5" id="KW-1185">Reference proteome</keyword>
<feature type="repeat" description="ANK" evidence="3">
    <location>
        <begin position="62"/>
        <end position="94"/>
    </location>
</feature>
<name>A0A1R1L637_9MICC</name>
<keyword evidence="2 3" id="KW-0040">ANK repeat</keyword>
<dbReference type="Proteomes" id="UP000187085">
    <property type="component" value="Unassembled WGS sequence"/>
</dbReference>
<dbReference type="PANTHER" id="PTHR24171">
    <property type="entry name" value="ANKYRIN REPEAT DOMAIN-CONTAINING PROTEIN 39-RELATED"/>
    <property type="match status" value="1"/>
</dbReference>
<organism evidence="4 5">
    <name type="scientific">Tersicoccus phoenicis</name>
    <dbReference type="NCBI Taxonomy" id="554083"/>
    <lineage>
        <taxon>Bacteria</taxon>
        <taxon>Bacillati</taxon>
        <taxon>Actinomycetota</taxon>
        <taxon>Actinomycetes</taxon>
        <taxon>Micrococcales</taxon>
        <taxon>Micrococcaceae</taxon>
        <taxon>Tersicoccus</taxon>
    </lineage>
</organism>
<accession>A0A1R1L637</accession>